<dbReference type="GO" id="GO:0006353">
    <property type="term" value="P:DNA-templated transcription termination"/>
    <property type="evidence" value="ECO:0007669"/>
    <property type="project" value="UniProtKB-KW"/>
</dbReference>
<protein>
    <submittedName>
        <fullName evidence="4">Uncharacterized protein</fullName>
    </submittedName>
</protein>
<evidence type="ECO:0000256" key="1">
    <source>
        <dbReference type="ARBA" id="ARBA00007692"/>
    </source>
</evidence>
<dbReference type="SMART" id="SM00733">
    <property type="entry name" value="Mterf"/>
    <property type="match status" value="5"/>
</dbReference>
<keyword evidence="5" id="KW-1185">Reference proteome</keyword>
<keyword evidence="2" id="KW-0805">Transcription regulation</keyword>
<keyword evidence="2" id="KW-0806">Transcription termination</keyword>
<dbReference type="PANTHER" id="PTHR13068">
    <property type="entry name" value="CGI-12 PROTEIN-RELATED"/>
    <property type="match status" value="1"/>
</dbReference>
<keyword evidence="3" id="KW-0809">Transit peptide</keyword>
<name>A0ABD3DUX3_9LAMI</name>
<comment type="caution">
    <text evidence="4">The sequence shown here is derived from an EMBL/GenBank/DDBJ whole genome shotgun (WGS) entry which is preliminary data.</text>
</comment>
<evidence type="ECO:0000313" key="5">
    <source>
        <dbReference type="Proteomes" id="UP001632038"/>
    </source>
</evidence>
<evidence type="ECO:0000313" key="4">
    <source>
        <dbReference type="EMBL" id="KAL3644794.1"/>
    </source>
</evidence>
<evidence type="ECO:0000256" key="3">
    <source>
        <dbReference type="ARBA" id="ARBA00022946"/>
    </source>
</evidence>
<evidence type="ECO:0000256" key="2">
    <source>
        <dbReference type="ARBA" id="ARBA00022472"/>
    </source>
</evidence>
<proteinExistence type="inferred from homology"/>
<gene>
    <name evidence="4" type="ORF">CASFOL_009974</name>
</gene>
<accession>A0ABD3DUX3</accession>
<sequence>MYIYGSVLVLAVLKFENHRFSRIRKNSNLRTIGSMNGSGSVPEPRFRIGFGSVLGSRVVFCIRKLKVLRNNFTLIYQQQFCASENAASARSCSSSVCENASQKSFTVSYLISSCGLSPNDAVSASKKLCFKSPENPDAVLKLLREYGFTNAHHIPKLVSKFPGVLSASPSKTLLPKLEFLRSIGVPIPVLAQKLSAYPLVFRYSLKNSIIPSYNDLKSLLGSDERVVHVFVRCPMTFVSFDISIFTERDQAVAMGCDTSNGAFVHAVRVLASMKESTLKHKMEVYRRYGYTEFDINVSFLRYPFCMTISEKKITANLDFLVNTLGYKPAAIAQHPTLVSLSLEKRLKLRCLVARALNEKGLKVMANMTTMLKLSEEKFLNQYIFKYEKDIPNLLDIYRGKSNPGP</sequence>
<dbReference type="EMBL" id="JAVIJP010000013">
    <property type="protein sequence ID" value="KAL3644794.1"/>
    <property type="molecule type" value="Genomic_DNA"/>
</dbReference>
<organism evidence="4 5">
    <name type="scientific">Castilleja foliolosa</name>
    <dbReference type="NCBI Taxonomy" id="1961234"/>
    <lineage>
        <taxon>Eukaryota</taxon>
        <taxon>Viridiplantae</taxon>
        <taxon>Streptophyta</taxon>
        <taxon>Embryophyta</taxon>
        <taxon>Tracheophyta</taxon>
        <taxon>Spermatophyta</taxon>
        <taxon>Magnoliopsida</taxon>
        <taxon>eudicotyledons</taxon>
        <taxon>Gunneridae</taxon>
        <taxon>Pentapetalae</taxon>
        <taxon>asterids</taxon>
        <taxon>lamiids</taxon>
        <taxon>Lamiales</taxon>
        <taxon>Orobanchaceae</taxon>
        <taxon>Pedicularideae</taxon>
        <taxon>Castillejinae</taxon>
        <taxon>Castilleja</taxon>
    </lineage>
</organism>
<comment type="similarity">
    <text evidence="1">Belongs to the mTERF family.</text>
</comment>
<dbReference type="InterPro" id="IPR038538">
    <property type="entry name" value="MTERF_sf"/>
</dbReference>
<dbReference type="Proteomes" id="UP001632038">
    <property type="component" value="Unassembled WGS sequence"/>
</dbReference>
<reference evidence="5" key="1">
    <citation type="journal article" date="2024" name="IScience">
        <title>Strigolactones Initiate the Formation of Haustorium-like Structures in Castilleja.</title>
        <authorList>
            <person name="Buerger M."/>
            <person name="Peterson D."/>
            <person name="Chory J."/>
        </authorList>
    </citation>
    <scope>NUCLEOTIDE SEQUENCE [LARGE SCALE GENOMIC DNA]</scope>
</reference>
<dbReference type="Pfam" id="PF02536">
    <property type="entry name" value="mTERF"/>
    <property type="match status" value="1"/>
</dbReference>
<keyword evidence="2" id="KW-0804">Transcription</keyword>
<dbReference type="PANTHER" id="PTHR13068:SF166">
    <property type="entry name" value="TRANSCRIPTION TERMINATION FACTOR MTERF15, MITOCHONDRIAL-LIKE"/>
    <property type="match status" value="1"/>
</dbReference>
<dbReference type="Gene3D" id="1.25.70.10">
    <property type="entry name" value="Transcription termination factor 3, mitochondrial"/>
    <property type="match status" value="1"/>
</dbReference>
<dbReference type="AlphaFoldDB" id="A0ABD3DUX3"/>
<dbReference type="InterPro" id="IPR003690">
    <property type="entry name" value="MTERF"/>
</dbReference>